<dbReference type="RefSeq" id="WP_386803428.1">
    <property type="nucleotide sequence ID" value="NZ_JBHTMU010000016.1"/>
</dbReference>
<evidence type="ECO:0000313" key="2">
    <source>
        <dbReference type="Proteomes" id="UP001597135"/>
    </source>
</evidence>
<gene>
    <name evidence="1" type="ORF">ACFQ4E_10900</name>
</gene>
<keyword evidence="2" id="KW-1185">Reference proteome</keyword>
<evidence type="ECO:0008006" key="3">
    <source>
        <dbReference type="Google" id="ProtNLM"/>
    </source>
</evidence>
<sequence length="295" mass="33334">MKVVLHTGVHFTDEGRLLRCLQANERLLNSRGSHAPGASRYRKFLSDQAHALADPKAKPPAPEEVRRVFFGDVDAETRIERLVLSHEQLWGVPKLAMQGGLPYRKAEDRTGAVRRLFPDAEFELFLAIRNPATFLPAAFRETPLPSFDEFMSGLDPAEMRWSSLIARLRAAHPEIPITVWCNEDTPLIWGEIVREASGLEPGERIKGSFELLAEIMQKEGMARFRAYLAEHPTINERQKRRVMSAFLDKYALDDAIEDEVDLAGWDGVYIDALSASYEEDVWQIGRMSGVTLIST</sequence>
<protein>
    <recommendedName>
        <fullName evidence="3">Sulfotransferase family protein</fullName>
    </recommendedName>
</protein>
<evidence type="ECO:0000313" key="1">
    <source>
        <dbReference type="EMBL" id="MFD1342929.1"/>
    </source>
</evidence>
<dbReference type="Proteomes" id="UP001597135">
    <property type="component" value="Unassembled WGS sequence"/>
</dbReference>
<accession>A0ABW3ZIH9</accession>
<proteinExistence type="predicted"/>
<reference evidence="2" key="1">
    <citation type="journal article" date="2019" name="Int. J. Syst. Evol. Microbiol.">
        <title>The Global Catalogue of Microorganisms (GCM) 10K type strain sequencing project: providing services to taxonomists for standard genome sequencing and annotation.</title>
        <authorList>
            <consortium name="The Broad Institute Genomics Platform"/>
            <consortium name="The Broad Institute Genome Sequencing Center for Infectious Disease"/>
            <person name="Wu L."/>
            <person name="Ma J."/>
        </authorList>
    </citation>
    <scope>NUCLEOTIDE SEQUENCE [LARGE SCALE GENOMIC DNA]</scope>
    <source>
        <strain evidence="2">CCUG 62953</strain>
    </source>
</reference>
<dbReference type="EMBL" id="JBHTMU010000016">
    <property type="protein sequence ID" value="MFD1342929.1"/>
    <property type="molecule type" value="Genomic_DNA"/>
</dbReference>
<organism evidence="1 2">
    <name type="scientific">Litorisediminicola beolgyonensis</name>
    <dbReference type="NCBI Taxonomy" id="1173614"/>
    <lineage>
        <taxon>Bacteria</taxon>
        <taxon>Pseudomonadati</taxon>
        <taxon>Pseudomonadota</taxon>
        <taxon>Alphaproteobacteria</taxon>
        <taxon>Rhodobacterales</taxon>
        <taxon>Paracoccaceae</taxon>
        <taxon>Litorisediminicola</taxon>
    </lineage>
</organism>
<name>A0ABW3ZIH9_9RHOB</name>
<comment type="caution">
    <text evidence="1">The sequence shown here is derived from an EMBL/GenBank/DDBJ whole genome shotgun (WGS) entry which is preliminary data.</text>
</comment>